<accession>V4BQA0</accession>
<dbReference type="EMBL" id="KB202284">
    <property type="protein sequence ID" value="ESO91049.1"/>
    <property type="molecule type" value="Genomic_DNA"/>
</dbReference>
<dbReference type="RefSeq" id="XP_009058319.1">
    <property type="nucleotide sequence ID" value="XM_009060071.1"/>
</dbReference>
<reference evidence="2 3" key="1">
    <citation type="journal article" date="2013" name="Nature">
        <title>Insights into bilaterian evolution from three spiralian genomes.</title>
        <authorList>
            <person name="Simakov O."/>
            <person name="Marletaz F."/>
            <person name="Cho S.J."/>
            <person name="Edsinger-Gonzales E."/>
            <person name="Havlak P."/>
            <person name="Hellsten U."/>
            <person name="Kuo D.H."/>
            <person name="Larsson T."/>
            <person name="Lv J."/>
            <person name="Arendt D."/>
            <person name="Savage R."/>
            <person name="Osoegawa K."/>
            <person name="de Jong P."/>
            <person name="Grimwood J."/>
            <person name="Chapman J.A."/>
            <person name="Shapiro H."/>
            <person name="Aerts A."/>
            <person name="Otillar R.P."/>
            <person name="Terry A.Y."/>
            <person name="Boore J.L."/>
            <person name="Grigoriev I.V."/>
            <person name="Lindberg D.R."/>
            <person name="Seaver E.C."/>
            <person name="Weisblat D.A."/>
            <person name="Putnam N.H."/>
            <person name="Rokhsar D.S."/>
        </authorList>
    </citation>
    <scope>NUCLEOTIDE SEQUENCE [LARGE SCALE GENOMIC DNA]</scope>
</reference>
<dbReference type="Proteomes" id="UP000030746">
    <property type="component" value="Unassembled WGS sequence"/>
</dbReference>
<protein>
    <submittedName>
        <fullName evidence="2">Uncharacterized protein</fullName>
    </submittedName>
</protein>
<dbReference type="HOGENOM" id="CLU_1779542_0_0_1"/>
<feature type="chain" id="PRO_5004719701" evidence="1">
    <location>
        <begin position="19"/>
        <end position="146"/>
    </location>
</feature>
<dbReference type="GeneID" id="20239458"/>
<evidence type="ECO:0000256" key="1">
    <source>
        <dbReference type="SAM" id="SignalP"/>
    </source>
</evidence>
<keyword evidence="3" id="KW-1185">Reference proteome</keyword>
<dbReference type="KEGG" id="lgi:LOTGIDRAFT_163568"/>
<organism evidence="2 3">
    <name type="scientific">Lottia gigantea</name>
    <name type="common">Giant owl limpet</name>
    <dbReference type="NCBI Taxonomy" id="225164"/>
    <lineage>
        <taxon>Eukaryota</taxon>
        <taxon>Metazoa</taxon>
        <taxon>Spiralia</taxon>
        <taxon>Lophotrochozoa</taxon>
        <taxon>Mollusca</taxon>
        <taxon>Gastropoda</taxon>
        <taxon>Patellogastropoda</taxon>
        <taxon>Lottioidea</taxon>
        <taxon>Lottiidae</taxon>
        <taxon>Lottia</taxon>
    </lineage>
</organism>
<dbReference type="CTD" id="20239458"/>
<gene>
    <name evidence="2" type="ORF">LOTGIDRAFT_163568</name>
</gene>
<dbReference type="AlphaFoldDB" id="V4BQA0"/>
<feature type="signal peptide" evidence="1">
    <location>
        <begin position="1"/>
        <end position="18"/>
    </location>
</feature>
<evidence type="ECO:0000313" key="2">
    <source>
        <dbReference type="EMBL" id="ESO91049.1"/>
    </source>
</evidence>
<sequence>MILRSIIVLLLSVYFVTAIDDPQYIQTSDGGEISLKNENSIINVAFTYSPDGVEAQTVNAELGDDNQWRARIDGLKPQKKVEYYATVNTDIGTETSKVQEWTTASLMPLPPRRMRGAVIFREDFNGQHLNLNNWMIDVTATGDWVV</sequence>
<name>V4BQA0_LOTGI</name>
<evidence type="ECO:0000313" key="3">
    <source>
        <dbReference type="Proteomes" id="UP000030746"/>
    </source>
</evidence>
<proteinExistence type="predicted"/>
<keyword evidence="1" id="KW-0732">Signal</keyword>